<evidence type="ECO:0000256" key="1">
    <source>
        <dbReference type="SAM" id="SignalP"/>
    </source>
</evidence>
<evidence type="ECO:0000313" key="3">
    <source>
        <dbReference type="Proteomes" id="UP001162880"/>
    </source>
</evidence>
<accession>A0ABT0B3Q1</accession>
<feature type="chain" id="PRO_5046112961" evidence="1">
    <location>
        <begin position="22"/>
        <end position="106"/>
    </location>
</feature>
<organism evidence="2 3">
    <name type="scientific">Novosphingobium album</name>
    <name type="common">ex Hu et al. 2023</name>
    <dbReference type="NCBI Taxonomy" id="2930093"/>
    <lineage>
        <taxon>Bacteria</taxon>
        <taxon>Pseudomonadati</taxon>
        <taxon>Pseudomonadota</taxon>
        <taxon>Alphaproteobacteria</taxon>
        <taxon>Sphingomonadales</taxon>
        <taxon>Sphingomonadaceae</taxon>
        <taxon>Novosphingobium</taxon>
    </lineage>
</organism>
<proteinExistence type="predicted"/>
<feature type="signal peptide" evidence="1">
    <location>
        <begin position="1"/>
        <end position="21"/>
    </location>
</feature>
<evidence type="ECO:0000313" key="2">
    <source>
        <dbReference type="EMBL" id="MCJ2179677.1"/>
    </source>
</evidence>
<sequence>MKKIGLLASIATAATLSAVPAAIYAETTQPVREVTEAAAEPVQINTGMMLYSSTGNRVAPIYRVTADGSPQLILNGRLVTVPASSLTIVDGKVTSSLTKSEIAKAK</sequence>
<comment type="caution">
    <text evidence="2">The sequence shown here is derived from an EMBL/GenBank/DDBJ whole genome shotgun (WGS) entry which is preliminary data.</text>
</comment>
<protein>
    <submittedName>
        <fullName evidence="2">Uncharacterized protein</fullName>
    </submittedName>
</protein>
<name>A0ABT0B3Q1_9SPHN</name>
<gene>
    <name evidence="2" type="ORF">MTR64_13975</name>
</gene>
<dbReference type="EMBL" id="JALHLE010000021">
    <property type="protein sequence ID" value="MCJ2179677.1"/>
    <property type="molecule type" value="Genomic_DNA"/>
</dbReference>
<keyword evidence="3" id="KW-1185">Reference proteome</keyword>
<dbReference type="RefSeq" id="WP_243994698.1">
    <property type="nucleotide sequence ID" value="NZ_JALHLE010000021.1"/>
</dbReference>
<keyword evidence="1" id="KW-0732">Signal</keyword>
<reference evidence="2" key="1">
    <citation type="submission" date="2022-03" db="EMBL/GenBank/DDBJ databases">
        <title>Identification of a novel bacterium isolated from mangrove sediments.</title>
        <authorList>
            <person name="Pan X."/>
        </authorList>
    </citation>
    <scope>NUCLEOTIDE SEQUENCE</scope>
    <source>
        <strain evidence="2">B2580</strain>
    </source>
</reference>
<dbReference type="Proteomes" id="UP001162880">
    <property type="component" value="Unassembled WGS sequence"/>
</dbReference>